<evidence type="ECO:0000256" key="2">
    <source>
        <dbReference type="ARBA" id="ARBA00022692"/>
    </source>
</evidence>
<dbReference type="PANTHER" id="PTHR11730">
    <property type="entry name" value="AMMONIUM TRANSPORTER"/>
    <property type="match status" value="1"/>
</dbReference>
<feature type="transmembrane region" description="Helical" evidence="5">
    <location>
        <begin position="58"/>
        <end position="77"/>
    </location>
</feature>
<feature type="transmembrane region" description="Helical" evidence="5">
    <location>
        <begin position="7"/>
        <end position="28"/>
    </location>
</feature>
<feature type="transmembrane region" description="Helical" evidence="5">
    <location>
        <begin position="128"/>
        <end position="155"/>
    </location>
</feature>
<gene>
    <name evidence="7" type="ORF">PanWU01x14_126580</name>
</gene>
<comment type="caution">
    <text evidence="7">The sequence shown here is derived from an EMBL/GenBank/DDBJ whole genome shotgun (WGS) entry which is preliminary data.</text>
</comment>
<dbReference type="InterPro" id="IPR024041">
    <property type="entry name" value="NH4_transpt_AmtB-like_dom"/>
</dbReference>
<reference evidence="8" key="1">
    <citation type="submission" date="2016-06" db="EMBL/GenBank/DDBJ databases">
        <title>Parallel loss of symbiosis genes in relatives of nitrogen-fixing non-legume Parasponia.</title>
        <authorList>
            <person name="Van Velzen R."/>
            <person name="Holmer R."/>
            <person name="Bu F."/>
            <person name="Rutten L."/>
            <person name="Van Zeijl A."/>
            <person name="Liu W."/>
            <person name="Santuari L."/>
            <person name="Cao Q."/>
            <person name="Sharma T."/>
            <person name="Shen D."/>
            <person name="Roswanjaya Y."/>
            <person name="Wardhani T."/>
            <person name="Kalhor M.S."/>
            <person name="Jansen J."/>
            <person name="Van den Hoogen J."/>
            <person name="Gungor B."/>
            <person name="Hartog M."/>
            <person name="Hontelez J."/>
            <person name="Verver J."/>
            <person name="Yang W.-C."/>
            <person name="Schijlen E."/>
            <person name="Repin R."/>
            <person name="Schilthuizen M."/>
            <person name="Schranz E."/>
            <person name="Heidstra R."/>
            <person name="Miyata K."/>
            <person name="Fedorova E."/>
            <person name="Kohlen W."/>
            <person name="Bisseling T."/>
            <person name="Smit S."/>
            <person name="Geurts R."/>
        </authorList>
    </citation>
    <scope>NUCLEOTIDE SEQUENCE [LARGE SCALE GENOMIC DNA]</scope>
    <source>
        <strain evidence="8">cv. WU1-14</strain>
    </source>
</reference>
<comment type="subcellular location">
    <subcellularLocation>
        <location evidence="1">Membrane</location>
        <topology evidence="1">Multi-pass membrane protein</topology>
    </subcellularLocation>
</comment>
<evidence type="ECO:0000256" key="5">
    <source>
        <dbReference type="SAM" id="Phobius"/>
    </source>
</evidence>
<dbReference type="PANTHER" id="PTHR11730:SF95">
    <property type="entry name" value="AMMONIUM TRANSPORTER 1 MEMBER 3"/>
    <property type="match status" value="1"/>
</dbReference>
<dbReference type="SUPFAM" id="SSF111352">
    <property type="entry name" value="Ammonium transporter"/>
    <property type="match status" value="1"/>
</dbReference>
<name>A0A2P5CT45_PARAD</name>
<keyword evidence="8" id="KW-1185">Reference proteome</keyword>
<evidence type="ECO:0000256" key="4">
    <source>
        <dbReference type="ARBA" id="ARBA00023136"/>
    </source>
</evidence>
<evidence type="ECO:0000256" key="1">
    <source>
        <dbReference type="ARBA" id="ARBA00004141"/>
    </source>
</evidence>
<evidence type="ECO:0000259" key="6">
    <source>
        <dbReference type="Pfam" id="PF00909"/>
    </source>
</evidence>
<dbReference type="EMBL" id="JXTB01000098">
    <property type="protein sequence ID" value="PON64136.1"/>
    <property type="molecule type" value="Genomic_DNA"/>
</dbReference>
<proteinExistence type="predicted"/>
<dbReference type="Gene3D" id="1.10.3430.10">
    <property type="entry name" value="Ammonium transporter AmtB like domains"/>
    <property type="match status" value="1"/>
</dbReference>
<evidence type="ECO:0000313" key="8">
    <source>
        <dbReference type="Proteomes" id="UP000237105"/>
    </source>
</evidence>
<dbReference type="InterPro" id="IPR029020">
    <property type="entry name" value="Ammonium/urea_transptr"/>
</dbReference>
<dbReference type="Pfam" id="PF00909">
    <property type="entry name" value="Ammonium_transp"/>
    <property type="match status" value="1"/>
</dbReference>
<accession>A0A2P5CT45</accession>
<feature type="domain" description="Ammonium transporter AmtB-like" evidence="6">
    <location>
        <begin position="5"/>
        <end position="162"/>
    </location>
</feature>
<dbReference type="GO" id="GO:0005886">
    <property type="term" value="C:plasma membrane"/>
    <property type="evidence" value="ECO:0007669"/>
    <property type="project" value="TreeGrafter"/>
</dbReference>
<keyword evidence="4 5" id="KW-0472">Membrane</keyword>
<evidence type="ECO:0000313" key="7">
    <source>
        <dbReference type="EMBL" id="PON64136.1"/>
    </source>
</evidence>
<sequence>MLGRSATVSMLAISTAGIVTLLGQWLLVGHWDELDGFIGLVGGIAAIPSGCSVVEPWAAVVCGLSVAFVLIGLNHFVLRLRFDDPFEAAQLYCWRGALGLIFTGLFAKEKFVIQAYNSPGESVLSRPFGLLMGGGWDLLGAQVVELLAIVGWVSVTHFSGFYTSLES</sequence>
<dbReference type="AlphaFoldDB" id="A0A2P5CT45"/>
<organism evidence="7 8">
    <name type="scientific">Parasponia andersonii</name>
    <name type="common">Sponia andersonii</name>
    <dbReference type="NCBI Taxonomy" id="3476"/>
    <lineage>
        <taxon>Eukaryota</taxon>
        <taxon>Viridiplantae</taxon>
        <taxon>Streptophyta</taxon>
        <taxon>Embryophyta</taxon>
        <taxon>Tracheophyta</taxon>
        <taxon>Spermatophyta</taxon>
        <taxon>Magnoliopsida</taxon>
        <taxon>eudicotyledons</taxon>
        <taxon>Gunneridae</taxon>
        <taxon>Pentapetalae</taxon>
        <taxon>rosids</taxon>
        <taxon>fabids</taxon>
        <taxon>Rosales</taxon>
        <taxon>Cannabaceae</taxon>
        <taxon>Parasponia</taxon>
    </lineage>
</organism>
<dbReference type="GO" id="GO:0097272">
    <property type="term" value="P:ammonium homeostasis"/>
    <property type="evidence" value="ECO:0007669"/>
    <property type="project" value="TreeGrafter"/>
</dbReference>
<evidence type="ECO:0000256" key="3">
    <source>
        <dbReference type="ARBA" id="ARBA00022989"/>
    </source>
</evidence>
<keyword evidence="3 5" id="KW-1133">Transmembrane helix</keyword>
<dbReference type="OrthoDB" id="534912at2759"/>
<dbReference type="GO" id="GO:0008519">
    <property type="term" value="F:ammonium channel activity"/>
    <property type="evidence" value="ECO:0007669"/>
    <property type="project" value="InterPro"/>
</dbReference>
<dbReference type="Proteomes" id="UP000237105">
    <property type="component" value="Unassembled WGS sequence"/>
</dbReference>
<keyword evidence="2 5" id="KW-0812">Transmembrane</keyword>
<feature type="transmembrane region" description="Helical" evidence="5">
    <location>
        <begin position="89"/>
        <end position="107"/>
    </location>
</feature>
<protein>
    <submittedName>
        <fullName evidence="7">Ammonium transporter</fullName>
    </submittedName>
</protein>